<name>A0A8S5MC47_9CAUD</name>
<accession>A0A8S5MC47</accession>
<sequence length="671" mass="74956">MTILQKPDALSLSGNIKEFRIGTTDTISFVLQQGGEEVVSRSYSPGADGIVIINIKDIVHARLSFLFKNSSVIYEQPSLVSTFKAIISGTQVTFQAIRTGVDMLADSATNFLTQNFLTWQPNIKPVTYYSPEFLTYYATLNCKAKLHAYFTDQSGNVISQNDIDLAELQTGKAYTIPLQYASVAERLEHRLPAYYDVWIENLNGERLTYIQRYYASDMKSETEQWVLFENSLGGIDTFRAYGSSDFTGEHTHNIAEIEDVSLEYRVDTIRKFQKDTGYLNMKERRWLLDFFPSLKKYLYINSYFRSIIVVESNVSYTDKELPSNYTFTYKYADAKPLLNLPRTDLPSEALEIVVPEVGSFTVPPRLVEFPRLLLSEGALFPIQDPYSENWSTTTIGAINDYVTEQIGKKYDGLETVTKFSKDVLVTVDKVGYYKAGDIILSGTTIEDAFIKMVSQKSTGELKSKISTANDVEFGSQKGFITYTATRNGQGPMEAAFYDDASNNKLNFSEETGGVQTAVRQLEGIYTQNETYKATVIYSASEDGNISRKIINNTISVNVRRKWFAGVCNSIPASSAEVRTLATSGLYNGPGTYKFEASNWKIIAICIPEGSISSLEFAEYPGNLIKDVEMVSGPSKISVEGVNGSAATDYNMWIVKTAIVNETTNHATLKIS</sequence>
<proteinExistence type="predicted"/>
<evidence type="ECO:0000313" key="1">
    <source>
        <dbReference type="EMBL" id="DAD79885.1"/>
    </source>
</evidence>
<organism evidence="1">
    <name type="scientific">Siphoviridae sp. cthrG7</name>
    <dbReference type="NCBI Taxonomy" id="2826428"/>
    <lineage>
        <taxon>Viruses</taxon>
        <taxon>Duplodnaviria</taxon>
        <taxon>Heunggongvirae</taxon>
        <taxon>Uroviricota</taxon>
        <taxon>Caudoviricetes</taxon>
    </lineage>
</organism>
<reference evidence="1" key="1">
    <citation type="journal article" date="2021" name="Proc. Natl. Acad. Sci. U.S.A.">
        <title>A Catalog of Tens of Thousands of Viruses from Human Metagenomes Reveals Hidden Associations with Chronic Diseases.</title>
        <authorList>
            <person name="Tisza M.J."/>
            <person name="Buck C.B."/>
        </authorList>
    </citation>
    <scope>NUCLEOTIDE SEQUENCE</scope>
    <source>
        <strain evidence="1">CthrG7</strain>
    </source>
</reference>
<dbReference type="EMBL" id="BK014874">
    <property type="protein sequence ID" value="DAD79885.1"/>
    <property type="molecule type" value="Genomic_DNA"/>
</dbReference>
<protein>
    <submittedName>
        <fullName evidence="1">Uncharacterized protein</fullName>
    </submittedName>
</protein>